<evidence type="ECO:0000313" key="2">
    <source>
        <dbReference type="EMBL" id="RUQ89267.1"/>
    </source>
</evidence>
<proteinExistence type="predicted"/>
<dbReference type="InterPro" id="IPR039315">
    <property type="entry name" value="CheW"/>
</dbReference>
<protein>
    <submittedName>
        <fullName evidence="2">Chemotaxis protein CheW</fullName>
    </submittedName>
</protein>
<dbReference type="GO" id="GO:0005829">
    <property type="term" value="C:cytosol"/>
    <property type="evidence" value="ECO:0007669"/>
    <property type="project" value="TreeGrafter"/>
</dbReference>
<evidence type="ECO:0000313" key="3">
    <source>
        <dbReference type="Proteomes" id="UP000288012"/>
    </source>
</evidence>
<keyword evidence="3" id="KW-1185">Reference proteome</keyword>
<dbReference type="InterPro" id="IPR002545">
    <property type="entry name" value="CheW-lke_dom"/>
</dbReference>
<dbReference type="Gene3D" id="2.30.30.40">
    <property type="entry name" value="SH3 Domains"/>
    <property type="match status" value="1"/>
</dbReference>
<evidence type="ECO:0000259" key="1">
    <source>
        <dbReference type="PROSITE" id="PS50851"/>
    </source>
</evidence>
<feature type="domain" description="CheW-like" evidence="1">
    <location>
        <begin position="6"/>
        <end position="145"/>
    </location>
</feature>
<dbReference type="Pfam" id="PF01584">
    <property type="entry name" value="CheW"/>
    <property type="match status" value="1"/>
</dbReference>
<dbReference type="OrthoDB" id="9790406at2"/>
<dbReference type="SUPFAM" id="SSF50341">
    <property type="entry name" value="CheW-like"/>
    <property type="match status" value="1"/>
</dbReference>
<dbReference type="PROSITE" id="PS50851">
    <property type="entry name" value="CHEW"/>
    <property type="match status" value="1"/>
</dbReference>
<dbReference type="PANTHER" id="PTHR22617">
    <property type="entry name" value="CHEMOTAXIS SENSOR HISTIDINE KINASE-RELATED"/>
    <property type="match status" value="1"/>
</dbReference>
<dbReference type="EMBL" id="RZGR01000008">
    <property type="protein sequence ID" value="RUQ89267.1"/>
    <property type="molecule type" value="Genomic_DNA"/>
</dbReference>
<organism evidence="2 3">
    <name type="scientific">Legionella septentrionalis</name>
    <dbReference type="NCBI Taxonomy" id="2498109"/>
    <lineage>
        <taxon>Bacteria</taxon>
        <taxon>Pseudomonadati</taxon>
        <taxon>Pseudomonadota</taxon>
        <taxon>Gammaproteobacteria</taxon>
        <taxon>Legionellales</taxon>
        <taxon>Legionellaceae</taxon>
        <taxon>Legionella</taxon>
    </lineage>
</organism>
<name>A0A433JKI8_9GAMM</name>
<dbReference type="SMART" id="SM00260">
    <property type="entry name" value="CheW"/>
    <property type="match status" value="1"/>
</dbReference>
<dbReference type="RefSeq" id="WP_126952943.1">
    <property type="nucleotide sequence ID" value="NZ_RZGR01000008.1"/>
</dbReference>
<dbReference type="GO" id="GO:0007165">
    <property type="term" value="P:signal transduction"/>
    <property type="evidence" value="ECO:0007669"/>
    <property type="project" value="InterPro"/>
</dbReference>
<dbReference type="GO" id="GO:0006935">
    <property type="term" value="P:chemotaxis"/>
    <property type="evidence" value="ECO:0007669"/>
    <property type="project" value="InterPro"/>
</dbReference>
<dbReference type="InterPro" id="IPR036061">
    <property type="entry name" value="CheW-like_dom_sf"/>
</dbReference>
<comment type="caution">
    <text evidence="2">The sequence shown here is derived from an EMBL/GenBank/DDBJ whole genome shotgun (WGS) entry which is preliminary data.</text>
</comment>
<reference evidence="2 3" key="1">
    <citation type="submission" date="2018-12" db="EMBL/GenBank/DDBJ databases">
        <title>Legionella sp,whole genome shotgun sequence.</title>
        <authorList>
            <person name="Wu H."/>
        </authorList>
    </citation>
    <scope>NUCLEOTIDE SEQUENCE [LARGE SCALE GENOMIC DNA]</scope>
    <source>
        <strain evidence="3">km714</strain>
    </source>
</reference>
<dbReference type="Proteomes" id="UP000288012">
    <property type="component" value="Unassembled WGS sequence"/>
</dbReference>
<sequence>MTEPSKLKILLCRLSHVDVCIELQYVIKAFLIPLFKIIPNSPPYLAGLINWGGHSIPLVDWAFCMGSTREEPYSPDTPVLLCTDGKQFAGVIVDKILGLIEVEKTQLQLNDAFREEKAPFAAAVTIDANISLLIDIHQLLKIQLTESKIPALNNR</sequence>
<dbReference type="Gene3D" id="2.40.50.180">
    <property type="entry name" value="CheA-289, Domain 4"/>
    <property type="match status" value="1"/>
</dbReference>
<accession>A0A433JKI8</accession>
<dbReference type="AlphaFoldDB" id="A0A433JKI8"/>
<gene>
    <name evidence="2" type="ORF">EKM59_04100</name>
</gene>
<dbReference type="PANTHER" id="PTHR22617:SF43">
    <property type="entry name" value="PROTEIN PILI"/>
    <property type="match status" value="1"/>
</dbReference>